<evidence type="ECO:0000313" key="4">
    <source>
        <dbReference type="EMBL" id="QHS83925.1"/>
    </source>
</evidence>
<dbReference type="AlphaFoldDB" id="A0A6C0AXE0"/>
<evidence type="ECO:0000256" key="1">
    <source>
        <dbReference type="ARBA" id="ARBA00023121"/>
    </source>
</evidence>
<dbReference type="InterPro" id="IPR035984">
    <property type="entry name" value="Acyl-CoA-binding_sf"/>
</dbReference>
<dbReference type="PANTHER" id="PTHR23310">
    <property type="entry name" value="ACYL-COA-BINDING PROTEIN, ACBP"/>
    <property type="match status" value="1"/>
</dbReference>
<dbReference type="InterPro" id="IPR022408">
    <property type="entry name" value="Acyl-CoA-binding_prot_CS"/>
</dbReference>
<dbReference type="Pfam" id="PF00887">
    <property type="entry name" value="ACBP"/>
    <property type="match status" value="1"/>
</dbReference>
<dbReference type="PRINTS" id="PR00689">
    <property type="entry name" value="ACOABINDINGP"/>
</dbReference>
<dbReference type="PROSITE" id="PS00880">
    <property type="entry name" value="ACB_1"/>
    <property type="match status" value="1"/>
</dbReference>
<keyword evidence="1" id="KW-0446">Lipid-binding</keyword>
<dbReference type="PANTHER" id="PTHR23310:SF62">
    <property type="entry name" value="ACYL-COA BINDING PROTEIN 1, ISOFORM A"/>
    <property type="match status" value="1"/>
</dbReference>
<feature type="region of interest" description="Disordered" evidence="2">
    <location>
        <begin position="84"/>
        <end position="103"/>
    </location>
</feature>
<dbReference type="GO" id="GO:0006631">
    <property type="term" value="P:fatty acid metabolic process"/>
    <property type="evidence" value="ECO:0007669"/>
    <property type="project" value="TreeGrafter"/>
</dbReference>
<dbReference type="InterPro" id="IPR000582">
    <property type="entry name" value="Acyl-CoA-binding_protein"/>
</dbReference>
<sequence>MSDLEAKFTDHATRVKQIKNTPSNETLLELYSLYKQSTVGNCNTPEPWFYEPENQAKWNAWNARKDQTKEDCMKLYIKKAEEVMTNDKNNDSNDTSSQFSFFS</sequence>
<dbReference type="GO" id="GO:0000062">
    <property type="term" value="F:fatty-acyl-CoA binding"/>
    <property type="evidence" value="ECO:0007669"/>
    <property type="project" value="InterPro"/>
</dbReference>
<protein>
    <recommendedName>
        <fullName evidence="3">ACB domain-containing protein</fullName>
    </recommendedName>
</protein>
<reference evidence="4" key="1">
    <citation type="journal article" date="2020" name="Nature">
        <title>Giant virus diversity and host interactions through global metagenomics.</title>
        <authorList>
            <person name="Schulz F."/>
            <person name="Roux S."/>
            <person name="Paez-Espino D."/>
            <person name="Jungbluth S."/>
            <person name="Walsh D.A."/>
            <person name="Denef V.J."/>
            <person name="McMahon K.D."/>
            <person name="Konstantinidis K.T."/>
            <person name="Eloe-Fadrosh E.A."/>
            <person name="Kyrpides N.C."/>
            <person name="Woyke T."/>
        </authorList>
    </citation>
    <scope>NUCLEOTIDE SEQUENCE</scope>
    <source>
        <strain evidence="4">GVMAG-S-ERX555965-48</strain>
    </source>
</reference>
<proteinExistence type="predicted"/>
<dbReference type="EMBL" id="MN738770">
    <property type="protein sequence ID" value="QHS83925.1"/>
    <property type="molecule type" value="Genomic_DNA"/>
</dbReference>
<accession>A0A6C0AXE0</accession>
<name>A0A6C0AXE0_9ZZZZ</name>
<dbReference type="PROSITE" id="PS51228">
    <property type="entry name" value="ACB_2"/>
    <property type="match status" value="1"/>
</dbReference>
<evidence type="ECO:0000259" key="3">
    <source>
        <dbReference type="PROSITE" id="PS51228"/>
    </source>
</evidence>
<evidence type="ECO:0000256" key="2">
    <source>
        <dbReference type="SAM" id="MobiDB-lite"/>
    </source>
</evidence>
<dbReference type="SUPFAM" id="SSF47027">
    <property type="entry name" value="Acyl-CoA binding protein"/>
    <property type="match status" value="1"/>
</dbReference>
<dbReference type="Gene3D" id="1.20.80.10">
    <property type="match status" value="1"/>
</dbReference>
<organism evidence="4">
    <name type="scientific">viral metagenome</name>
    <dbReference type="NCBI Taxonomy" id="1070528"/>
    <lineage>
        <taxon>unclassified sequences</taxon>
        <taxon>metagenomes</taxon>
        <taxon>organismal metagenomes</taxon>
    </lineage>
</organism>
<feature type="domain" description="ACB" evidence="3">
    <location>
        <begin position="4"/>
        <end position="89"/>
    </location>
</feature>
<dbReference type="InterPro" id="IPR014352">
    <property type="entry name" value="FERM/acyl-CoA-bd_prot_sf"/>
</dbReference>